<keyword evidence="2" id="KW-1185">Reference proteome</keyword>
<dbReference type="EMBL" id="JAWDGP010004017">
    <property type="protein sequence ID" value="KAK3768761.1"/>
    <property type="molecule type" value="Genomic_DNA"/>
</dbReference>
<reference evidence="1" key="1">
    <citation type="journal article" date="2023" name="G3 (Bethesda)">
        <title>A reference genome for the long-term kleptoplast-retaining sea slug Elysia crispata morphotype clarki.</title>
        <authorList>
            <person name="Eastman K.E."/>
            <person name="Pendleton A.L."/>
            <person name="Shaikh M.A."/>
            <person name="Suttiyut T."/>
            <person name="Ogas R."/>
            <person name="Tomko P."/>
            <person name="Gavelis G."/>
            <person name="Widhalm J.R."/>
            <person name="Wisecaver J.H."/>
        </authorList>
    </citation>
    <scope>NUCLEOTIDE SEQUENCE</scope>
    <source>
        <strain evidence="1">ECLA1</strain>
    </source>
</reference>
<protein>
    <submittedName>
        <fullName evidence="1">Uncharacterized protein</fullName>
    </submittedName>
</protein>
<comment type="caution">
    <text evidence="1">The sequence shown here is derived from an EMBL/GenBank/DDBJ whole genome shotgun (WGS) entry which is preliminary data.</text>
</comment>
<organism evidence="1 2">
    <name type="scientific">Elysia crispata</name>
    <name type="common">lettuce slug</name>
    <dbReference type="NCBI Taxonomy" id="231223"/>
    <lineage>
        <taxon>Eukaryota</taxon>
        <taxon>Metazoa</taxon>
        <taxon>Spiralia</taxon>
        <taxon>Lophotrochozoa</taxon>
        <taxon>Mollusca</taxon>
        <taxon>Gastropoda</taxon>
        <taxon>Heterobranchia</taxon>
        <taxon>Euthyneura</taxon>
        <taxon>Panpulmonata</taxon>
        <taxon>Sacoglossa</taxon>
        <taxon>Placobranchoidea</taxon>
        <taxon>Plakobranchidae</taxon>
        <taxon>Elysia</taxon>
    </lineage>
</organism>
<dbReference type="AlphaFoldDB" id="A0AAE0ZHB1"/>
<proteinExistence type="predicted"/>
<accession>A0AAE0ZHB1</accession>
<evidence type="ECO:0000313" key="1">
    <source>
        <dbReference type="EMBL" id="KAK3768761.1"/>
    </source>
</evidence>
<evidence type="ECO:0000313" key="2">
    <source>
        <dbReference type="Proteomes" id="UP001283361"/>
    </source>
</evidence>
<name>A0AAE0ZHB1_9GAST</name>
<gene>
    <name evidence="1" type="ORF">RRG08_061220</name>
</gene>
<sequence length="75" mass="8203">MKSFSKPSQDEARFLPPSEKVALAGKITISKSPLQGDGTVRAKVTVQDETPFSTSSGVLKSQYKMRPHSHQRLAC</sequence>
<dbReference type="Proteomes" id="UP001283361">
    <property type="component" value="Unassembled WGS sequence"/>
</dbReference>